<gene>
    <name evidence="2" type="ORF">DH2020_044980</name>
</gene>
<reference evidence="2 3" key="1">
    <citation type="journal article" date="2021" name="Comput. Struct. Biotechnol. J.">
        <title>De novo genome assembly of the potent medicinal plant Rehmannia glutinosa using nanopore technology.</title>
        <authorList>
            <person name="Ma L."/>
            <person name="Dong C."/>
            <person name="Song C."/>
            <person name="Wang X."/>
            <person name="Zheng X."/>
            <person name="Niu Y."/>
            <person name="Chen S."/>
            <person name="Feng W."/>
        </authorList>
    </citation>
    <scope>NUCLEOTIDE SEQUENCE [LARGE SCALE GENOMIC DNA]</scope>
    <source>
        <strain evidence="2">DH-2019</strain>
    </source>
</reference>
<proteinExistence type="predicted"/>
<dbReference type="Pfam" id="PF08268">
    <property type="entry name" value="FBA_3"/>
    <property type="match status" value="1"/>
</dbReference>
<dbReference type="InterPro" id="IPR001810">
    <property type="entry name" value="F-box_dom"/>
</dbReference>
<protein>
    <recommendedName>
        <fullName evidence="1">F-box domain-containing protein</fullName>
    </recommendedName>
</protein>
<dbReference type="PANTHER" id="PTHR31672:SF13">
    <property type="entry name" value="F-BOX PROTEIN CPR30-LIKE"/>
    <property type="match status" value="1"/>
</dbReference>
<dbReference type="InterPro" id="IPR032675">
    <property type="entry name" value="LRR_dom_sf"/>
</dbReference>
<organism evidence="2 3">
    <name type="scientific">Rehmannia glutinosa</name>
    <name type="common">Chinese foxglove</name>
    <dbReference type="NCBI Taxonomy" id="99300"/>
    <lineage>
        <taxon>Eukaryota</taxon>
        <taxon>Viridiplantae</taxon>
        <taxon>Streptophyta</taxon>
        <taxon>Embryophyta</taxon>
        <taxon>Tracheophyta</taxon>
        <taxon>Spermatophyta</taxon>
        <taxon>Magnoliopsida</taxon>
        <taxon>eudicotyledons</taxon>
        <taxon>Gunneridae</taxon>
        <taxon>Pentapetalae</taxon>
        <taxon>asterids</taxon>
        <taxon>lamiids</taxon>
        <taxon>Lamiales</taxon>
        <taxon>Orobanchaceae</taxon>
        <taxon>Rehmannieae</taxon>
        <taxon>Rehmannia</taxon>
    </lineage>
</organism>
<name>A0ABR0UFP3_REHGL</name>
<dbReference type="Proteomes" id="UP001318860">
    <property type="component" value="Unassembled WGS sequence"/>
</dbReference>
<dbReference type="InterPro" id="IPR036047">
    <property type="entry name" value="F-box-like_dom_sf"/>
</dbReference>
<dbReference type="EMBL" id="JABTTQ020002926">
    <property type="protein sequence ID" value="KAK6121277.1"/>
    <property type="molecule type" value="Genomic_DNA"/>
</dbReference>
<dbReference type="SMART" id="SM00256">
    <property type="entry name" value="FBOX"/>
    <property type="match status" value="1"/>
</dbReference>
<evidence type="ECO:0000259" key="1">
    <source>
        <dbReference type="PROSITE" id="PS50181"/>
    </source>
</evidence>
<dbReference type="InterPro" id="IPR017451">
    <property type="entry name" value="F-box-assoc_interact_dom"/>
</dbReference>
<dbReference type="InterPro" id="IPR013187">
    <property type="entry name" value="F-box-assoc_dom_typ3"/>
</dbReference>
<dbReference type="PROSITE" id="PS50181">
    <property type="entry name" value="FBOX"/>
    <property type="match status" value="1"/>
</dbReference>
<feature type="domain" description="F-box" evidence="1">
    <location>
        <begin position="22"/>
        <end position="67"/>
    </location>
</feature>
<evidence type="ECO:0000313" key="2">
    <source>
        <dbReference type="EMBL" id="KAK6121277.1"/>
    </source>
</evidence>
<dbReference type="InterPro" id="IPR050796">
    <property type="entry name" value="SCF_F-box_component"/>
</dbReference>
<sequence length="519" mass="59027">MFSGDNLIAEQQCVDTEASTSDFPLLKLPVPIIHDILSRLPVTTILRCRCVSKSFLKLLKDPYFSKIHLARAPTLTTTLILQENLGKSGSLHFVPFNLSESTLPSCSSDDQNIQSYDSISGLPSLTKLNAELGFVTQRLSLVGSCNGLLCLFFNSSPLERPFYSICNPILGECIKLPRLATVAPFHMYSNHSGFGYCPRMKQYKVISFMYLTSFNSFNSIDSKRMVAHVHTLGSDSWRRIENTPCPKLNSFDPFLNGALHWITDSDRPSELITSFDLEEEKFENVPPPPHFNLRYVNNVSWINIGVLRGCLCICYIYEDVEFVVWVMKEYGGKESWTKEFSIDMKFYCKLRVEDLHRPIKFFGNGDLWFISSSDSLVSFSPQKRTFKELRSIGPWRIEVTAHDLSFVSLKDVMGEKRWKSTGYYIIIKPDGAFKVQTKKKFGKIIYLVLLFRILAHQQFNNLSFAQAYDIHIFNSVPRVANRVAHALALVESELFGLKNSVSHKAVSHWDPINITTASA</sequence>
<dbReference type="NCBIfam" id="TIGR01640">
    <property type="entry name" value="F_box_assoc_1"/>
    <property type="match status" value="1"/>
</dbReference>
<evidence type="ECO:0000313" key="3">
    <source>
        <dbReference type="Proteomes" id="UP001318860"/>
    </source>
</evidence>
<dbReference type="PANTHER" id="PTHR31672">
    <property type="entry name" value="BNACNNG10540D PROTEIN"/>
    <property type="match status" value="1"/>
</dbReference>
<dbReference type="SUPFAM" id="SSF81383">
    <property type="entry name" value="F-box domain"/>
    <property type="match status" value="1"/>
</dbReference>
<keyword evidence="3" id="KW-1185">Reference proteome</keyword>
<dbReference type="Pfam" id="PF00646">
    <property type="entry name" value="F-box"/>
    <property type="match status" value="1"/>
</dbReference>
<accession>A0ABR0UFP3</accession>
<dbReference type="Gene3D" id="3.80.10.10">
    <property type="entry name" value="Ribonuclease Inhibitor"/>
    <property type="match status" value="1"/>
</dbReference>
<comment type="caution">
    <text evidence="2">The sequence shown here is derived from an EMBL/GenBank/DDBJ whole genome shotgun (WGS) entry which is preliminary data.</text>
</comment>